<accession>A0A0A8ZLE9</accession>
<proteinExistence type="predicted"/>
<evidence type="ECO:0000313" key="1">
    <source>
        <dbReference type="EMBL" id="JAD39596.1"/>
    </source>
</evidence>
<protein>
    <submittedName>
        <fullName evidence="1">Uncharacterized protein</fullName>
    </submittedName>
</protein>
<organism evidence="1">
    <name type="scientific">Arundo donax</name>
    <name type="common">Giant reed</name>
    <name type="synonym">Donax arundinaceus</name>
    <dbReference type="NCBI Taxonomy" id="35708"/>
    <lineage>
        <taxon>Eukaryota</taxon>
        <taxon>Viridiplantae</taxon>
        <taxon>Streptophyta</taxon>
        <taxon>Embryophyta</taxon>
        <taxon>Tracheophyta</taxon>
        <taxon>Spermatophyta</taxon>
        <taxon>Magnoliopsida</taxon>
        <taxon>Liliopsida</taxon>
        <taxon>Poales</taxon>
        <taxon>Poaceae</taxon>
        <taxon>PACMAD clade</taxon>
        <taxon>Arundinoideae</taxon>
        <taxon>Arundineae</taxon>
        <taxon>Arundo</taxon>
    </lineage>
</organism>
<reference evidence="1" key="1">
    <citation type="submission" date="2014-09" db="EMBL/GenBank/DDBJ databases">
        <authorList>
            <person name="Magalhaes I.L.F."/>
            <person name="Oliveira U."/>
            <person name="Santos F.R."/>
            <person name="Vidigal T.H.D.A."/>
            <person name="Brescovit A.D."/>
            <person name="Santos A.J."/>
        </authorList>
    </citation>
    <scope>NUCLEOTIDE SEQUENCE</scope>
    <source>
        <tissue evidence="1">Shoot tissue taken approximately 20 cm above the soil surface</tissue>
    </source>
</reference>
<dbReference type="AlphaFoldDB" id="A0A0A8ZLE9"/>
<dbReference type="EMBL" id="GBRH01258299">
    <property type="protein sequence ID" value="JAD39596.1"/>
    <property type="molecule type" value="Transcribed_RNA"/>
</dbReference>
<reference evidence="1" key="2">
    <citation type="journal article" date="2015" name="Data Brief">
        <title>Shoot transcriptome of the giant reed, Arundo donax.</title>
        <authorList>
            <person name="Barrero R.A."/>
            <person name="Guerrero F.D."/>
            <person name="Moolhuijzen P."/>
            <person name="Goolsby J.A."/>
            <person name="Tidwell J."/>
            <person name="Bellgard S.E."/>
            <person name="Bellgard M.I."/>
        </authorList>
    </citation>
    <scope>NUCLEOTIDE SEQUENCE</scope>
    <source>
        <tissue evidence="1">Shoot tissue taken approximately 20 cm above the soil surface</tissue>
    </source>
</reference>
<sequence>MICLSSAICSPSVSHSKKRFASCLVSKYSVYKKRSTF</sequence>
<name>A0A0A8ZLE9_ARUDO</name>